<keyword evidence="2" id="KW-1185">Reference proteome</keyword>
<dbReference type="Proteomes" id="UP001454036">
    <property type="component" value="Unassembled WGS sequence"/>
</dbReference>
<sequence>MGRISFSQIVDELALRGMPATQLDIWMMSRNMRKAVNADSETTDLYEFLTGTMNGVPVEETTADFRGKLYQDVVRKDKSRTVTCVGHGKLDGDAASFAKDEDI</sequence>
<reference evidence="1 2" key="1">
    <citation type="submission" date="2024-01" db="EMBL/GenBank/DDBJ databases">
        <title>The complete chloroplast genome sequence of Lithospermum erythrorhizon: insights into the phylogenetic relationship among Boraginaceae species and the maternal lineages of purple gromwells.</title>
        <authorList>
            <person name="Okada T."/>
            <person name="Watanabe K."/>
        </authorList>
    </citation>
    <scope>NUCLEOTIDE SEQUENCE [LARGE SCALE GENOMIC DNA]</scope>
</reference>
<dbReference type="AlphaFoldDB" id="A0AAV3RMS6"/>
<dbReference type="EMBL" id="BAABME010028385">
    <property type="protein sequence ID" value="GAA0178796.1"/>
    <property type="molecule type" value="Genomic_DNA"/>
</dbReference>
<comment type="caution">
    <text evidence="1">The sequence shown here is derived from an EMBL/GenBank/DDBJ whole genome shotgun (WGS) entry which is preliminary data.</text>
</comment>
<accession>A0AAV3RMS6</accession>
<name>A0AAV3RMS6_LITER</name>
<proteinExistence type="predicted"/>
<organism evidence="1 2">
    <name type="scientific">Lithospermum erythrorhizon</name>
    <name type="common">Purple gromwell</name>
    <name type="synonym">Lithospermum officinale var. erythrorhizon</name>
    <dbReference type="NCBI Taxonomy" id="34254"/>
    <lineage>
        <taxon>Eukaryota</taxon>
        <taxon>Viridiplantae</taxon>
        <taxon>Streptophyta</taxon>
        <taxon>Embryophyta</taxon>
        <taxon>Tracheophyta</taxon>
        <taxon>Spermatophyta</taxon>
        <taxon>Magnoliopsida</taxon>
        <taxon>eudicotyledons</taxon>
        <taxon>Gunneridae</taxon>
        <taxon>Pentapetalae</taxon>
        <taxon>asterids</taxon>
        <taxon>lamiids</taxon>
        <taxon>Boraginales</taxon>
        <taxon>Boraginaceae</taxon>
        <taxon>Boraginoideae</taxon>
        <taxon>Lithospermeae</taxon>
        <taxon>Lithospermum</taxon>
    </lineage>
</organism>
<evidence type="ECO:0000313" key="2">
    <source>
        <dbReference type="Proteomes" id="UP001454036"/>
    </source>
</evidence>
<protein>
    <submittedName>
        <fullName evidence="1">Uncharacterized protein</fullName>
    </submittedName>
</protein>
<evidence type="ECO:0000313" key="1">
    <source>
        <dbReference type="EMBL" id="GAA0178796.1"/>
    </source>
</evidence>
<gene>
    <name evidence="1" type="ORF">LIER_42188</name>
</gene>